<dbReference type="AlphaFoldDB" id="A0ABD2VR74"/>
<name>A0ABD2VR74_9HYME</name>
<accession>A0ABD2VR74</accession>
<feature type="compositionally biased region" description="Polar residues" evidence="1">
    <location>
        <begin position="200"/>
        <end position="217"/>
    </location>
</feature>
<protein>
    <recommendedName>
        <fullName evidence="4">Reverse transcriptase domain-containing protein</fullName>
    </recommendedName>
</protein>
<sequence length="261" mass="30088">MNEDAATIKDWADRNGLMLNTAKTKAVLFASSQQRRFFSDADVPPLIVNNTIIPLEDKVCNLGVTMSKDLSWASHVRGVCSRAHGVLHRLPYRAGMLSCHIRRELAMTLVLPLLDYCCLVYLELPEYLVTMLQRVWHVAVRFVFGLRRDERLAPFLERMGCASLEERRRYFVGLQVYRAVSLRRPHYISEMFQRRDTGMAPQTRSSSLPQLTVPDSSSEMRRRSFSIMGARVWNELPLAVRNADSVPQFRRRLRAYLASCH</sequence>
<feature type="region of interest" description="Disordered" evidence="1">
    <location>
        <begin position="196"/>
        <end position="220"/>
    </location>
</feature>
<dbReference type="PANTHER" id="PTHR33332">
    <property type="entry name" value="REVERSE TRANSCRIPTASE DOMAIN-CONTAINING PROTEIN"/>
    <property type="match status" value="1"/>
</dbReference>
<evidence type="ECO:0008006" key="4">
    <source>
        <dbReference type="Google" id="ProtNLM"/>
    </source>
</evidence>
<proteinExistence type="predicted"/>
<evidence type="ECO:0000256" key="1">
    <source>
        <dbReference type="SAM" id="MobiDB-lite"/>
    </source>
</evidence>
<comment type="caution">
    <text evidence="2">The sequence shown here is derived from an EMBL/GenBank/DDBJ whole genome shotgun (WGS) entry which is preliminary data.</text>
</comment>
<evidence type="ECO:0000313" key="3">
    <source>
        <dbReference type="Proteomes" id="UP001627154"/>
    </source>
</evidence>
<gene>
    <name evidence="2" type="ORF">TKK_020742</name>
</gene>
<reference evidence="2 3" key="1">
    <citation type="journal article" date="2024" name="bioRxiv">
        <title>A reference genome for Trichogramma kaykai: A tiny desert-dwelling parasitoid wasp with competing sex-ratio distorters.</title>
        <authorList>
            <person name="Culotta J."/>
            <person name="Lindsey A.R."/>
        </authorList>
    </citation>
    <scope>NUCLEOTIDE SEQUENCE [LARGE SCALE GENOMIC DNA]</scope>
    <source>
        <strain evidence="2 3">KSX58</strain>
    </source>
</reference>
<dbReference type="Proteomes" id="UP001627154">
    <property type="component" value="Unassembled WGS sequence"/>
</dbReference>
<keyword evidence="3" id="KW-1185">Reference proteome</keyword>
<evidence type="ECO:0000313" key="2">
    <source>
        <dbReference type="EMBL" id="KAL3383377.1"/>
    </source>
</evidence>
<dbReference type="EMBL" id="JBJJXI010000199">
    <property type="protein sequence ID" value="KAL3383377.1"/>
    <property type="molecule type" value="Genomic_DNA"/>
</dbReference>
<organism evidence="2 3">
    <name type="scientific">Trichogramma kaykai</name>
    <dbReference type="NCBI Taxonomy" id="54128"/>
    <lineage>
        <taxon>Eukaryota</taxon>
        <taxon>Metazoa</taxon>
        <taxon>Ecdysozoa</taxon>
        <taxon>Arthropoda</taxon>
        <taxon>Hexapoda</taxon>
        <taxon>Insecta</taxon>
        <taxon>Pterygota</taxon>
        <taxon>Neoptera</taxon>
        <taxon>Endopterygota</taxon>
        <taxon>Hymenoptera</taxon>
        <taxon>Apocrita</taxon>
        <taxon>Proctotrupomorpha</taxon>
        <taxon>Chalcidoidea</taxon>
        <taxon>Trichogrammatidae</taxon>
        <taxon>Trichogramma</taxon>
    </lineage>
</organism>